<keyword evidence="1" id="KW-1133">Transmembrane helix</keyword>
<sequence>MVIDGIVNAPDRLLSHRIEWGALSMFAVLAFCCFPLMIVLEVWSDIKEQKAQQSEKSAESEEIVNEPVEPALQTLYRTNEPNLLGGYMTYDSLDKAWSMIEYGRATEIYAETYCAEAWLGTSKVNSLVTLLSSGLIYRK</sequence>
<feature type="transmembrane region" description="Helical" evidence="1">
    <location>
        <begin position="20"/>
        <end position="43"/>
    </location>
</feature>
<dbReference type="Proteomes" id="UP001205506">
    <property type="component" value="Unassembled WGS sequence"/>
</dbReference>
<proteinExistence type="predicted"/>
<organism evidence="2 3">
    <name type="scientific">Segatella copri</name>
    <dbReference type="NCBI Taxonomy" id="165179"/>
    <lineage>
        <taxon>Bacteria</taxon>
        <taxon>Pseudomonadati</taxon>
        <taxon>Bacteroidota</taxon>
        <taxon>Bacteroidia</taxon>
        <taxon>Bacteroidales</taxon>
        <taxon>Prevotellaceae</taxon>
        <taxon>Segatella</taxon>
    </lineage>
</organism>
<evidence type="ECO:0000313" key="2">
    <source>
        <dbReference type="EMBL" id="MCP9549412.1"/>
    </source>
</evidence>
<dbReference type="AlphaFoldDB" id="A0AAW5IBL3"/>
<comment type="caution">
    <text evidence="2">The sequence shown here is derived from an EMBL/GenBank/DDBJ whole genome shotgun (WGS) entry which is preliminary data.</text>
</comment>
<protein>
    <submittedName>
        <fullName evidence="2">Uncharacterized protein</fullName>
    </submittedName>
</protein>
<dbReference type="RefSeq" id="WP_254970037.1">
    <property type="nucleotide sequence ID" value="NZ_JANDWU010000012.1"/>
</dbReference>
<dbReference type="EMBL" id="JANDWU010000012">
    <property type="protein sequence ID" value="MCP9549412.1"/>
    <property type="molecule type" value="Genomic_DNA"/>
</dbReference>
<keyword evidence="1" id="KW-0812">Transmembrane</keyword>
<gene>
    <name evidence="2" type="ORF">NNC68_07990</name>
</gene>
<reference evidence="2" key="1">
    <citation type="submission" date="2022-07" db="EMBL/GenBank/DDBJ databases">
        <title>Prevotella copri.</title>
        <authorList>
            <person name="Yang C."/>
        </authorList>
    </citation>
    <scope>NUCLEOTIDE SEQUENCE</scope>
    <source>
        <strain evidence="2">HF1805</strain>
    </source>
</reference>
<keyword evidence="1" id="KW-0472">Membrane</keyword>
<evidence type="ECO:0000313" key="3">
    <source>
        <dbReference type="Proteomes" id="UP001205506"/>
    </source>
</evidence>
<evidence type="ECO:0000256" key="1">
    <source>
        <dbReference type="SAM" id="Phobius"/>
    </source>
</evidence>
<name>A0AAW5IBL3_9BACT</name>
<accession>A0AAW5IBL3</accession>